<dbReference type="STRING" id="526218.Sterm_3782"/>
<accession>D1ARY0</accession>
<dbReference type="HOGENOM" id="CLU_012494_6_4_0"/>
<dbReference type="PANTHER" id="PTHR48081:SF8">
    <property type="entry name" value="ALPHA_BETA HYDROLASE FOLD-3 DOMAIN-CONTAINING PROTEIN-RELATED"/>
    <property type="match status" value="1"/>
</dbReference>
<feature type="domain" description="Alpha/beta hydrolase fold-3" evidence="3">
    <location>
        <begin position="74"/>
        <end position="285"/>
    </location>
</feature>
<evidence type="ECO:0000313" key="4">
    <source>
        <dbReference type="EMBL" id="ACZ10616.1"/>
    </source>
</evidence>
<name>D1ARY0_SEBTE</name>
<dbReference type="Proteomes" id="UP000000845">
    <property type="component" value="Chromosome"/>
</dbReference>
<gene>
    <name evidence="4" type="ordered locus">Sterm_3782</name>
</gene>
<dbReference type="GO" id="GO:0016787">
    <property type="term" value="F:hydrolase activity"/>
    <property type="evidence" value="ECO:0007669"/>
    <property type="project" value="UniProtKB-KW"/>
</dbReference>
<reference evidence="4 5" key="2">
    <citation type="journal article" date="2010" name="Stand. Genomic Sci.">
        <title>Complete genome sequence of Sebaldella termitidis type strain (NCTC 11300).</title>
        <authorList>
            <person name="Harmon-Smith M."/>
            <person name="Celia L."/>
            <person name="Chertkov O."/>
            <person name="Lapidus A."/>
            <person name="Copeland A."/>
            <person name="Glavina Del Rio T."/>
            <person name="Nolan M."/>
            <person name="Lucas S."/>
            <person name="Tice H."/>
            <person name="Cheng J.F."/>
            <person name="Han C."/>
            <person name="Detter J.C."/>
            <person name="Bruce D."/>
            <person name="Goodwin L."/>
            <person name="Pitluck S."/>
            <person name="Pati A."/>
            <person name="Liolios K."/>
            <person name="Ivanova N."/>
            <person name="Mavromatis K."/>
            <person name="Mikhailova N."/>
            <person name="Chen A."/>
            <person name="Palaniappan K."/>
            <person name="Land M."/>
            <person name="Hauser L."/>
            <person name="Chang Y.J."/>
            <person name="Jeffries C.D."/>
            <person name="Brettin T."/>
            <person name="Goker M."/>
            <person name="Beck B."/>
            <person name="Bristow J."/>
            <person name="Eisen J.A."/>
            <person name="Markowitz V."/>
            <person name="Hugenholtz P."/>
            <person name="Kyrpides N.C."/>
            <person name="Klenk H.P."/>
            <person name="Chen F."/>
        </authorList>
    </citation>
    <scope>NUCLEOTIDE SEQUENCE [LARGE SCALE GENOMIC DNA]</scope>
    <source>
        <strain evidence="5">ATCC 33386 / NCTC 11300</strain>
    </source>
</reference>
<dbReference type="Pfam" id="PF07859">
    <property type="entry name" value="Abhydrolase_3"/>
    <property type="match status" value="1"/>
</dbReference>
<comment type="similarity">
    <text evidence="1">Belongs to the 'GDXG' lipolytic enzyme family.</text>
</comment>
<dbReference type="AlphaFoldDB" id="D1ARY0"/>
<dbReference type="InterPro" id="IPR013094">
    <property type="entry name" value="AB_hydrolase_3"/>
</dbReference>
<proteinExistence type="inferred from homology"/>
<dbReference type="KEGG" id="str:Sterm_3782"/>
<dbReference type="PANTHER" id="PTHR48081">
    <property type="entry name" value="AB HYDROLASE SUPERFAMILY PROTEIN C4A8.06C"/>
    <property type="match status" value="1"/>
</dbReference>
<dbReference type="InterPro" id="IPR029058">
    <property type="entry name" value="AB_hydrolase_fold"/>
</dbReference>
<evidence type="ECO:0000313" key="5">
    <source>
        <dbReference type="Proteomes" id="UP000000845"/>
    </source>
</evidence>
<evidence type="ECO:0000256" key="2">
    <source>
        <dbReference type="ARBA" id="ARBA00022801"/>
    </source>
</evidence>
<dbReference type="Gene3D" id="3.40.50.1820">
    <property type="entry name" value="alpha/beta hydrolase"/>
    <property type="match status" value="1"/>
</dbReference>
<dbReference type="SUPFAM" id="SSF53474">
    <property type="entry name" value="alpha/beta-Hydrolases"/>
    <property type="match status" value="1"/>
</dbReference>
<dbReference type="PROSITE" id="PS01173">
    <property type="entry name" value="LIPASE_GDXG_HIS"/>
    <property type="match status" value="1"/>
</dbReference>
<dbReference type="eggNOG" id="COG0657">
    <property type="taxonomic scope" value="Bacteria"/>
</dbReference>
<organism evidence="4 5">
    <name type="scientific">Sebaldella termitidis (strain ATCC 33386 / NCTC 11300)</name>
    <dbReference type="NCBI Taxonomy" id="526218"/>
    <lineage>
        <taxon>Bacteria</taxon>
        <taxon>Fusobacteriati</taxon>
        <taxon>Fusobacteriota</taxon>
        <taxon>Fusobacteriia</taxon>
        <taxon>Fusobacteriales</taxon>
        <taxon>Leptotrichiaceae</taxon>
        <taxon>Sebaldella</taxon>
    </lineage>
</organism>
<evidence type="ECO:0000256" key="1">
    <source>
        <dbReference type="ARBA" id="ARBA00010515"/>
    </source>
</evidence>
<dbReference type="InterPro" id="IPR002168">
    <property type="entry name" value="Lipase_GDXG_HIS_AS"/>
</dbReference>
<keyword evidence="2 4" id="KW-0378">Hydrolase</keyword>
<evidence type="ECO:0000259" key="3">
    <source>
        <dbReference type="Pfam" id="PF07859"/>
    </source>
</evidence>
<dbReference type="RefSeq" id="WP_012863196.1">
    <property type="nucleotide sequence ID" value="NC_013517.1"/>
</dbReference>
<protein>
    <submittedName>
        <fullName evidence="4">Alpha/beta hydrolase fold-3 domain protein</fullName>
    </submittedName>
</protein>
<sequence>MPLHPEVARNLEQNPIPKNFSPTVEEMRVADWDMPLEQRTKIDKISNDHVKNNTYEIPVRIYEYKDDGKIKPVIIFFHGGGFVRCSVETHDDMCRNLAKYTGWKVISPEYRLAPEYKFPVPLEDCCKVVEWAAENAERLRIDPERIAVCGDSAGGNLAGAAAKKFKNNRKIKISKQILIYPVIDFYSKNSETKYESYKKYSWGYGLSSSSMHRYWSFYLGNKEDEDNIYVSLSRDNNLFGLPETFIICSEYDPLSDEARHYAECLEKASVRVEFARYSGLNHAFMHALPYLEECREIYNNISVFLNKEKKL</sequence>
<keyword evidence="5" id="KW-1185">Reference proteome</keyword>
<dbReference type="InterPro" id="IPR050300">
    <property type="entry name" value="GDXG_lipolytic_enzyme"/>
</dbReference>
<reference evidence="5" key="1">
    <citation type="submission" date="2009-09" db="EMBL/GenBank/DDBJ databases">
        <title>The complete chromosome of Sebaldella termitidis ATCC 33386.</title>
        <authorList>
            <consortium name="US DOE Joint Genome Institute (JGI-PGF)"/>
            <person name="Lucas S."/>
            <person name="Copeland A."/>
            <person name="Lapidus A."/>
            <person name="Glavina del Rio T."/>
            <person name="Dalin E."/>
            <person name="Tice H."/>
            <person name="Bruce D."/>
            <person name="Goodwin L."/>
            <person name="Pitluck S."/>
            <person name="Kyrpides N."/>
            <person name="Mavromatis K."/>
            <person name="Ivanova N."/>
            <person name="Mikhailova N."/>
            <person name="Sims D."/>
            <person name="Meincke L."/>
            <person name="Brettin T."/>
            <person name="Detter J.C."/>
            <person name="Han C."/>
            <person name="Larimer F."/>
            <person name="Land M."/>
            <person name="Hauser L."/>
            <person name="Markowitz V."/>
            <person name="Cheng J.F."/>
            <person name="Hugenholtz P."/>
            <person name="Woyke T."/>
            <person name="Wu D."/>
            <person name="Eisen J.A."/>
        </authorList>
    </citation>
    <scope>NUCLEOTIDE SEQUENCE [LARGE SCALE GENOMIC DNA]</scope>
    <source>
        <strain evidence="5">ATCC 33386 / NCTC 11300</strain>
    </source>
</reference>
<dbReference type="EMBL" id="CP001739">
    <property type="protein sequence ID" value="ACZ10616.1"/>
    <property type="molecule type" value="Genomic_DNA"/>
</dbReference>